<dbReference type="RefSeq" id="WP_084015225.1">
    <property type="nucleotide sequence ID" value="NZ_FWXS01000001.1"/>
</dbReference>
<keyword evidence="1" id="KW-0812">Transmembrane</keyword>
<feature type="transmembrane region" description="Helical" evidence="1">
    <location>
        <begin position="27"/>
        <end position="45"/>
    </location>
</feature>
<dbReference type="OrthoDB" id="1452530at2"/>
<feature type="transmembrane region" description="Helical" evidence="1">
    <location>
        <begin position="313"/>
        <end position="333"/>
    </location>
</feature>
<gene>
    <name evidence="2" type="ORF">SAMN06296427_1015</name>
</gene>
<name>A0A1W1Y690_9FLAO</name>
<evidence type="ECO:0000313" key="3">
    <source>
        <dbReference type="Proteomes" id="UP000192393"/>
    </source>
</evidence>
<evidence type="ECO:0008006" key="4">
    <source>
        <dbReference type="Google" id="ProtNLM"/>
    </source>
</evidence>
<reference evidence="3" key="1">
    <citation type="submission" date="2017-04" db="EMBL/GenBank/DDBJ databases">
        <authorList>
            <person name="Varghese N."/>
            <person name="Submissions S."/>
        </authorList>
    </citation>
    <scope>NUCLEOTIDE SEQUENCE [LARGE SCALE GENOMIC DNA]</scope>
    <source>
        <strain evidence="3">CGMCC 1.12708</strain>
    </source>
</reference>
<proteinExistence type="predicted"/>
<keyword evidence="1" id="KW-1133">Transmembrane helix</keyword>
<feature type="transmembrane region" description="Helical" evidence="1">
    <location>
        <begin position="51"/>
        <end position="69"/>
    </location>
</feature>
<keyword evidence="3" id="KW-1185">Reference proteome</keyword>
<keyword evidence="1" id="KW-0472">Membrane</keyword>
<evidence type="ECO:0000256" key="1">
    <source>
        <dbReference type="SAM" id="Phobius"/>
    </source>
</evidence>
<evidence type="ECO:0000313" key="2">
    <source>
        <dbReference type="EMBL" id="SMC31663.1"/>
    </source>
</evidence>
<dbReference type="STRING" id="1434700.SAMN06296427_1015"/>
<protein>
    <recommendedName>
        <fullName evidence="4">Chain length determinant protein</fullName>
    </recommendedName>
</protein>
<sequence>MSQEFNKNNNQEEVDLIRLLNYFKNGVKSFFLGLWRIVEVFIDFILLLKKYWIIVVGLVVLGIVYGKFIEPAMASNDHKKYEMVVRTNPIGNYELYSYAVEVNNGATNNQAVKEIGLTNTKIGSLTISPIPKLEDEIQNYFQQIETATIRGYETDTLYYQNYDIKGFKNNIDKVDYPLQKIVISTSGDVNAREIQEKFINYFNNLSSIKNEQQAKYKALTVLEKEVQTDLNAIDSLMFNRATAAKNTNPATSEQVLVNTASRGNVEGELLYHSEKLTKRLFGIQRMKSEAERGITVISNLRISKDESVIHNPVLKYALIGFVLASIVILAIQFNKYLDIYSQRRRNPNA</sequence>
<organism evidence="2 3">
    <name type="scientific">Moheibacter sediminis</name>
    <dbReference type="NCBI Taxonomy" id="1434700"/>
    <lineage>
        <taxon>Bacteria</taxon>
        <taxon>Pseudomonadati</taxon>
        <taxon>Bacteroidota</taxon>
        <taxon>Flavobacteriia</taxon>
        <taxon>Flavobacteriales</taxon>
        <taxon>Weeksellaceae</taxon>
        <taxon>Moheibacter</taxon>
    </lineage>
</organism>
<dbReference type="AlphaFoldDB" id="A0A1W1Y690"/>
<accession>A0A1W1Y690</accession>
<dbReference type="EMBL" id="FWXS01000001">
    <property type="protein sequence ID" value="SMC31663.1"/>
    <property type="molecule type" value="Genomic_DNA"/>
</dbReference>
<dbReference type="Proteomes" id="UP000192393">
    <property type="component" value="Unassembled WGS sequence"/>
</dbReference>